<evidence type="ECO:0000313" key="1">
    <source>
        <dbReference type="EMBL" id="EER47757.1"/>
    </source>
</evidence>
<name>C5S019_9PAST</name>
<accession>C5S019</accession>
<dbReference type="EMBL" id="ACQL01000065">
    <property type="protein sequence ID" value="EER47757.1"/>
    <property type="molecule type" value="Genomic_DNA"/>
</dbReference>
<organism evidence="1 2">
    <name type="scientific">Actinobacillus minor NM305</name>
    <dbReference type="NCBI Taxonomy" id="637911"/>
    <lineage>
        <taxon>Bacteria</taxon>
        <taxon>Pseudomonadati</taxon>
        <taxon>Pseudomonadota</taxon>
        <taxon>Gammaproteobacteria</taxon>
        <taxon>Pasteurellales</taxon>
        <taxon>Pasteurellaceae</taxon>
        <taxon>Actinobacillus</taxon>
    </lineage>
</organism>
<gene>
    <name evidence="1" type="ORF">AM305_06211</name>
</gene>
<evidence type="ECO:0000313" key="2">
    <source>
        <dbReference type="Proteomes" id="UP000005532"/>
    </source>
</evidence>
<comment type="caution">
    <text evidence="1">The sequence shown here is derived from an EMBL/GenBank/DDBJ whole genome shotgun (WGS) entry which is preliminary data.</text>
</comment>
<dbReference type="eggNOG" id="ENOG5031KA9">
    <property type="taxonomic scope" value="Bacteria"/>
</dbReference>
<dbReference type="AlphaFoldDB" id="C5S019"/>
<sequence>MKKEIKKQDNSSSCGYIFRRFRRVKGSKAKGEERFLDAWEYGYEAWRIPIRKC</sequence>
<protein>
    <submittedName>
        <fullName evidence="1">Uncharacterized protein</fullName>
    </submittedName>
</protein>
<reference evidence="1 2" key="1">
    <citation type="journal article" date="2010" name="Vet. Microbiol.">
        <title>Production of haemolysins by strains of the Actinobacillus minor/porcitonsillarum complex.</title>
        <authorList>
            <person name="Arya G."/>
            <person name="Niven D.F."/>
        </authorList>
    </citation>
    <scope>NUCLEOTIDE SEQUENCE [LARGE SCALE GENOMIC DNA]</scope>
    <source>
        <strain evidence="1 2">NM305</strain>
    </source>
</reference>
<dbReference type="RefSeq" id="WP_005822924.1">
    <property type="nucleotide sequence ID" value="NZ_ACQL01000065.1"/>
</dbReference>
<proteinExistence type="predicted"/>
<dbReference type="Proteomes" id="UP000005532">
    <property type="component" value="Unassembled WGS sequence"/>
</dbReference>